<evidence type="ECO:0000313" key="1">
    <source>
        <dbReference type="EMBL" id="ELQ34566.1"/>
    </source>
</evidence>
<organism evidence="1">
    <name type="scientific">Pyricularia oryzae (strain Y34)</name>
    <name type="common">Rice blast fungus</name>
    <name type="synonym">Magnaporthe oryzae</name>
    <dbReference type="NCBI Taxonomy" id="1143189"/>
    <lineage>
        <taxon>Eukaryota</taxon>
        <taxon>Fungi</taxon>
        <taxon>Dikarya</taxon>
        <taxon>Ascomycota</taxon>
        <taxon>Pezizomycotina</taxon>
        <taxon>Sordariomycetes</taxon>
        <taxon>Sordariomycetidae</taxon>
        <taxon>Magnaporthales</taxon>
        <taxon>Pyriculariaceae</taxon>
        <taxon>Pyricularia</taxon>
    </lineage>
</organism>
<dbReference type="EMBL" id="JH793246">
    <property type="protein sequence ID" value="ELQ34566.1"/>
    <property type="molecule type" value="Genomic_DNA"/>
</dbReference>
<accession>A0AA97NQR6</accession>
<sequence>MVITQSIMEGVKAELVEVITSLLGIFQL</sequence>
<reference evidence="1" key="1">
    <citation type="journal article" date="2012" name="PLoS Genet.">
        <title>Comparative analysis of the genomes of two field isolates of the rice blast fungus Magnaporthe oryzae.</title>
        <authorList>
            <person name="Xue M."/>
            <person name="Yang J."/>
            <person name="Li Z."/>
            <person name="Hu S."/>
            <person name="Yao N."/>
            <person name="Dean R.A."/>
            <person name="Zhao W."/>
            <person name="Shen M."/>
            <person name="Zhang H."/>
            <person name="Li C."/>
            <person name="Liu L."/>
            <person name="Cao L."/>
            <person name="Xu X."/>
            <person name="Xing Y."/>
            <person name="Hsiang T."/>
            <person name="Zhang Z."/>
            <person name="Xu J.R."/>
            <person name="Peng Y.L."/>
        </authorList>
    </citation>
    <scope>NUCLEOTIDE SEQUENCE</scope>
    <source>
        <strain evidence="1">Y34</strain>
    </source>
</reference>
<dbReference type="AlphaFoldDB" id="A0AA97NQR6"/>
<name>A0AA97NQR6_PYRO3</name>
<gene>
    <name evidence="1" type="ORF">OOU_Y34scaffold00765g112</name>
</gene>
<dbReference type="Proteomes" id="UP000011086">
    <property type="component" value="Unassembled WGS sequence"/>
</dbReference>
<protein>
    <submittedName>
        <fullName evidence="1">Uncharacterized protein</fullName>
    </submittedName>
</protein>
<proteinExistence type="predicted"/>